<accession>A0A0C3B136</accession>
<dbReference type="OrthoDB" id="3190092at2759"/>
<gene>
    <name evidence="7" type="ORF">M408DRAFT_25812</name>
</gene>
<dbReference type="HOGENOM" id="CLU_649102_0_0_1"/>
<protein>
    <recommendedName>
        <fullName evidence="6">RING-type domain-containing protein</fullName>
    </recommendedName>
</protein>
<keyword evidence="2 4" id="KW-0863">Zinc-finger</keyword>
<keyword evidence="3" id="KW-0862">Zinc</keyword>
<keyword evidence="8" id="KW-1185">Reference proteome</keyword>
<dbReference type="AlphaFoldDB" id="A0A0C3B136"/>
<dbReference type="CDD" id="cd16564">
    <property type="entry name" value="RING-HC_RNF222"/>
    <property type="match status" value="1"/>
</dbReference>
<dbReference type="Pfam" id="PF14634">
    <property type="entry name" value="zf-RING_5"/>
    <property type="match status" value="1"/>
</dbReference>
<feature type="region of interest" description="Disordered" evidence="5">
    <location>
        <begin position="329"/>
        <end position="430"/>
    </location>
</feature>
<feature type="domain" description="RING-type" evidence="6">
    <location>
        <begin position="12"/>
        <end position="54"/>
    </location>
</feature>
<evidence type="ECO:0000256" key="2">
    <source>
        <dbReference type="ARBA" id="ARBA00022771"/>
    </source>
</evidence>
<dbReference type="SMART" id="SM00184">
    <property type="entry name" value="RING"/>
    <property type="match status" value="1"/>
</dbReference>
<evidence type="ECO:0000256" key="3">
    <source>
        <dbReference type="ARBA" id="ARBA00022833"/>
    </source>
</evidence>
<dbReference type="InterPro" id="IPR013083">
    <property type="entry name" value="Znf_RING/FYVE/PHD"/>
</dbReference>
<dbReference type="Gene3D" id="3.30.40.10">
    <property type="entry name" value="Zinc/RING finger domain, C3HC4 (zinc finger)"/>
    <property type="match status" value="1"/>
</dbReference>
<dbReference type="InterPro" id="IPR017907">
    <property type="entry name" value="Znf_RING_CS"/>
</dbReference>
<evidence type="ECO:0000259" key="6">
    <source>
        <dbReference type="PROSITE" id="PS50089"/>
    </source>
</evidence>
<organism evidence="7 8">
    <name type="scientific">Serendipita vermifera MAFF 305830</name>
    <dbReference type="NCBI Taxonomy" id="933852"/>
    <lineage>
        <taxon>Eukaryota</taxon>
        <taxon>Fungi</taxon>
        <taxon>Dikarya</taxon>
        <taxon>Basidiomycota</taxon>
        <taxon>Agaricomycotina</taxon>
        <taxon>Agaricomycetes</taxon>
        <taxon>Sebacinales</taxon>
        <taxon>Serendipitaceae</taxon>
        <taxon>Serendipita</taxon>
    </lineage>
</organism>
<proteinExistence type="predicted"/>
<sequence length="454" mass="50374">MASDAKIAAISCPVCFGEYQSRLKVLSCGHVLCEGCLGNLEKMREQKGKCPYCKTGYKKDVYTLFPDLAVVNPTSSPNEVLERTRQRVIHVINPLGVMSSADQIRDAYNSAREHRAFIRNTATGSKNPDFETLTLAVTDAVDSLEERLHYSLQKQDLANTIIDMKRKLKTSSASHEVEKAALKAEVGQLKLKFRHEEKERSKAAAALDTYKERYNTVVTEKSALAKQLLEQTIQGQAVQKQLEVTKAERGTFQGQLEEYKKKSLKQRAVIAQLRQEIEGLKAKAVQKPSKELPKPRPSKPSGPSFPINTWPFVPPVEASRVPIPEYIDLGSSSPAGSHYASPRPGASRKRHRRSDENSSDVMLLSPPKYRPNGLSRPKNEVLETVTARSMGRDQRSSGTAKYKPVHSFAPRHAIPPGPSRPITAPSFKHAAPPTLSLNDGKLLGVVKRRKIRAL</sequence>
<dbReference type="PROSITE" id="PS00518">
    <property type="entry name" value="ZF_RING_1"/>
    <property type="match status" value="1"/>
</dbReference>
<evidence type="ECO:0000256" key="5">
    <source>
        <dbReference type="SAM" id="MobiDB-lite"/>
    </source>
</evidence>
<reference evidence="7 8" key="1">
    <citation type="submission" date="2014-04" db="EMBL/GenBank/DDBJ databases">
        <authorList>
            <consortium name="DOE Joint Genome Institute"/>
            <person name="Kuo A."/>
            <person name="Zuccaro A."/>
            <person name="Kohler A."/>
            <person name="Nagy L.G."/>
            <person name="Floudas D."/>
            <person name="Copeland A."/>
            <person name="Barry K.W."/>
            <person name="Cichocki N."/>
            <person name="Veneault-Fourrey C."/>
            <person name="LaButti K."/>
            <person name="Lindquist E.A."/>
            <person name="Lipzen A."/>
            <person name="Lundell T."/>
            <person name="Morin E."/>
            <person name="Murat C."/>
            <person name="Sun H."/>
            <person name="Tunlid A."/>
            <person name="Henrissat B."/>
            <person name="Grigoriev I.V."/>
            <person name="Hibbett D.S."/>
            <person name="Martin F."/>
            <person name="Nordberg H.P."/>
            <person name="Cantor M.N."/>
            <person name="Hua S.X."/>
        </authorList>
    </citation>
    <scope>NUCLEOTIDE SEQUENCE [LARGE SCALE GENOMIC DNA]</scope>
    <source>
        <strain evidence="7 8">MAFF 305830</strain>
    </source>
</reference>
<reference evidence="8" key="2">
    <citation type="submission" date="2015-01" db="EMBL/GenBank/DDBJ databases">
        <title>Evolutionary Origins and Diversification of the Mycorrhizal Mutualists.</title>
        <authorList>
            <consortium name="DOE Joint Genome Institute"/>
            <consortium name="Mycorrhizal Genomics Consortium"/>
            <person name="Kohler A."/>
            <person name="Kuo A."/>
            <person name="Nagy L.G."/>
            <person name="Floudas D."/>
            <person name="Copeland A."/>
            <person name="Barry K.W."/>
            <person name="Cichocki N."/>
            <person name="Veneault-Fourrey C."/>
            <person name="LaButti K."/>
            <person name="Lindquist E.A."/>
            <person name="Lipzen A."/>
            <person name="Lundell T."/>
            <person name="Morin E."/>
            <person name="Murat C."/>
            <person name="Riley R."/>
            <person name="Ohm R."/>
            <person name="Sun H."/>
            <person name="Tunlid A."/>
            <person name="Henrissat B."/>
            <person name="Grigoriev I.V."/>
            <person name="Hibbett D.S."/>
            <person name="Martin F."/>
        </authorList>
    </citation>
    <scope>NUCLEOTIDE SEQUENCE [LARGE SCALE GENOMIC DNA]</scope>
    <source>
        <strain evidence="8">MAFF 305830</strain>
    </source>
</reference>
<dbReference type="InterPro" id="IPR001841">
    <property type="entry name" value="Znf_RING"/>
</dbReference>
<evidence type="ECO:0000256" key="4">
    <source>
        <dbReference type="PROSITE-ProRule" id="PRU00175"/>
    </source>
</evidence>
<dbReference type="PROSITE" id="PS50089">
    <property type="entry name" value="ZF_RING_2"/>
    <property type="match status" value="1"/>
</dbReference>
<keyword evidence="1" id="KW-0479">Metal-binding</keyword>
<feature type="region of interest" description="Disordered" evidence="5">
    <location>
        <begin position="281"/>
        <end position="308"/>
    </location>
</feature>
<name>A0A0C3B136_SERVB</name>
<dbReference type="Proteomes" id="UP000054097">
    <property type="component" value="Unassembled WGS sequence"/>
</dbReference>
<evidence type="ECO:0000256" key="1">
    <source>
        <dbReference type="ARBA" id="ARBA00022723"/>
    </source>
</evidence>
<dbReference type="EMBL" id="KN824310">
    <property type="protein sequence ID" value="KIM25919.1"/>
    <property type="molecule type" value="Genomic_DNA"/>
</dbReference>
<dbReference type="GO" id="GO:0008270">
    <property type="term" value="F:zinc ion binding"/>
    <property type="evidence" value="ECO:0007669"/>
    <property type="project" value="UniProtKB-KW"/>
</dbReference>
<evidence type="ECO:0000313" key="7">
    <source>
        <dbReference type="EMBL" id="KIM25919.1"/>
    </source>
</evidence>
<dbReference type="SUPFAM" id="SSF57850">
    <property type="entry name" value="RING/U-box"/>
    <property type="match status" value="1"/>
</dbReference>
<evidence type="ECO:0000313" key="8">
    <source>
        <dbReference type="Proteomes" id="UP000054097"/>
    </source>
</evidence>